<dbReference type="OrthoDB" id="6369184at2759"/>
<dbReference type="InterPro" id="IPR050633">
    <property type="entry name" value="Neuropilin_MCO_CoagFactor"/>
</dbReference>
<feature type="signal peptide" evidence="9">
    <location>
        <begin position="1"/>
        <end position="32"/>
    </location>
</feature>
<reference evidence="13" key="1">
    <citation type="submission" date="2020-08" db="EMBL/GenBank/DDBJ databases">
        <title>Chromosome-level assembly of Southern catfish (Silurus meridionalis) provides insights into visual adaptation to the nocturnal and benthic lifestyles.</title>
        <authorList>
            <person name="Zhang Y."/>
            <person name="Wang D."/>
            <person name="Peng Z."/>
        </authorList>
    </citation>
    <scope>NUCLEOTIDE SEQUENCE</scope>
    <source>
        <strain evidence="13">SWU-2019-XX</strain>
        <tissue evidence="13">Muscle</tissue>
    </source>
</reference>
<dbReference type="CDD" id="cd00041">
    <property type="entry name" value="CUB"/>
    <property type="match status" value="1"/>
</dbReference>
<comment type="caution">
    <text evidence="13">The sequence shown here is derived from an EMBL/GenBank/DDBJ whole genome shotgun (WGS) entry which is preliminary data.</text>
</comment>
<dbReference type="SUPFAM" id="SSF69848">
    <property type="entry name" value="LCCL domain"/>
    <property type="match status" value="1"/>
</dbReference>
<dbReference type="InterPro" id="IPR000859">
    <property type="entry name" value="CUB_dom"/>
</dbReference>
<evidence type="ECO:0000256" key="7">
    <source>
        <dbReference type="PROSITE-ProRule" id="PRU00059"/>
    </source>
</evidence>
<evidence type="ECO:0000256" key="2">
    <source>
        <dbReference type="ARBA" id="ARBA00022553"/>
    </source>
</evidence>
<dbReference type="SUPFAM" id="SSF49854">
    <property type="entry name" value="Spermadhesin, CUB domain"/>
    <property type="match status" value="1"/>
</dbReference>
<keyword evidence="3 8" id="KW-0812">Transmembrane</keyword>
<accession>A0A8T0BN69</accession>
<name>A0A8T0BN69_SILME</name>
<dbReference type="SMART" id="SM00603">
    <property type="entry name" value="LCCL"/>
    <property type="match status" value="1"/>
</dbReference>
<dbReference type="PANTHER" id="PTHR46806:SF6">
    <property type="entry name" value="DISCOIDIN, CUB AND LCCL DOMAIN CONTAINING 1"/>
    <property type="match status" value="1"/>
</dbReference>
<evidence type="ECO:0008006" key="15">
    <source>
        <dbReference type="Google" id="ProtNLM"/>
    </source>
</evidence>
<evidence type="ECO:0000256" key="6">
    <source>
        <dbReference type="ARBA" id="ARBA00023157"/>
    </source>
</evidence>
<dbReference type="Pfam" id="PF03815">
    <property type="entry name" value="LCCL"/>
    <property type="match status" value="1"/>
</dbReference>
<evidence type="ECO:0000313" key="14">
    <source>
        <dbReference type="Proteomes" id="UP000606274"/>
    </source>
</evidence>
<evidence type="ECO:0000259" key="10">
    <source>
        <dbReference type="PROSITE" id="PS01180"/>
    </source>
</evidence>
<keyword evidence="2" id="KW-0597">Phosphoprotein</keyword>
<dbReference type="InterPro" id="IPR000421">
    <property type="entry name" value="FA58C"/>
</dbReference>
<evidence type="ECO:0000256" key="4">
    <source>
        <dbReference type="ARBA" id="ARBA00022989"/>
    </source>
</evidence>
<comment type="subcellular location">
    <subcellularLocation>
        <location evidence="1">Membrane</location>
        <topology evidence="1">Single-pass type I membrane protein</topology>
    </subcellularLocation>
</comment>
<keyword evidence="9" id="KW-0732">Signal</keyword>
<keyword evidence="6 7" id="KW-1015">Disulfide bond</keyword>
<dbReference type="InterPro" id="IPR004043">
    <property type="entry name" value="LCCL"/>
</dbReference>
<dbReference type="PROSITE" id="PS01180">
    <property type="entry name" value="CUB"/>
    <property type="match status" value="1"/>
</dbReference>
<feature type="chain" id="PRO_5035871126" description="Discoidin, CUB and LCCL domain-containing protein 1-like" evidence="9">
    <location>
        <begin position="33"/>
        <end position="650"/>
    </location>
</feature>
<dbReference type="SMART" id="SM00042">
    <property type="entry name" value="CUB"/>
    <property type="match status" value="1"/>
</dbReference>
<dbReference type="Pfam" id="PF00754">
    <property type="entry name" value="F5_F8_type_C"/>
    <property type="match status" value="1"/>
</dbReference>
<proteinExistence type="predicted"/>
<comment type="caution">
    <text evidence="7">Lacks conserved residue(s) required for the propagation of feature annotation.</text>
</comment>
<dbReference type="InterPro" id="IPR035914">
    <property type="entry name" value="Sperma_CUB_dom_sf"/>
</dbReference>
<dbReference type="SUPFAM" id="SSF49785">
    <property type="entry name" value="Galactose-binding domain-like"/>
    <property type="match status" value="1"/>
</dbReference>
<evidence type="ECO:0000259" key="12">
    <source>
        <dbReference type="PROSITE" id="PS50820"/>
    </source>
</evidence>
<feature type="domain" description="F5/8 type C" evidence="11">
    <location>
        <begin position="292"/>
        <end position="396"/>
    </location>
</feature>
<dbReference type="Gene3D" id="2.170.130.20">
    <property type="entry name" value="LCCL-like domain"/>
    <property type="match status" value="1"/>
</dbReference>
<organism evidence="13 14">
    <name type="scientific">Silurus meridionalis</name>
    <name type="common">Southern catfish</name>
    <name type="synonym">Silurus soldatovi meridionalis</name>
    <dbReference type="NCBI Taxonomy" id="175797"/>
    <lineage>
        <taxon>Eukaryota</taxon>
        <taxon>Metazoa</taxon>
        <taxon>Chordata</taxon>
        <taxon>Craniata</taxon>
        <taxon>Vertebrata</taxon>
        <taxon>Euteleostomi</taxon>
        <taxon>Actinopterygii</taxon>
        <taxon>Neopterygii</taxon>
        <taxon>Teleostei</taxon>
        <taxon>Ostariophysi</taxon>
        <taxon>Siluriformes</taxon>
        <taxon>Siluridae</taxon>
        <taxon>Silurus</taxon>
    </lineage>
</organism>
<dbReference type="Gene3D" id="2.60.120.290">
    <property type="entry name" value="Spermadhesin, CUB domain"/>
    <property type="match status" value="1"/>
</dbReference>
<dbReference type="PROSITE" id="PS50022">
    <property type="entry name" value="FA58C_3"/>
    <property type="match status" value="1"/>
</dbReference>
<dbReference type="GO" id="GO:0005886">
    <property type="term" value="C:plasma membrane"/>
    <property type="evidence" value="ECO:0007669"/>
    <property type="project" value="TreeGrafter"/>
</dbReference>
<keyword evidence="14" id="KW-1185">Reference proteome</keyword>
<dbReference type="Pfam" id="PF00431">
    <property type="entry name" value="CUB"/>
    <property type="match status" value="1"/>
</dbReference>
<feature type="domain" description="CUB" evidence="10">
    <location>
        <begin position="38"/>
        <end position="151"/>
    </location>
</feature>
<keyword evidence="4 8" id="KW-1133">Transmembrane helix</keyword>
<dbReference type="PROSITE" id="PS50820">
    <property type="entry name" value="LCCL"/>
    <property type="match status" value="1"/>
</dbReference>
<evidence type="ECO:0000256" key="1">
    <source>
        <dbReference type="ARBA" id="ARBA00004479"/>
    </source>
</evidence>
<feature type="transmembrane region" description="Helical" evidence="8">
    <location>
        <begin position="442"/>
        <end position="467"/>
    </location>
</feature>
<evidence type="ECO:0000256" key="3">
    <source>
        <dbReference type="ARBA" id="ARBA00022692"/>
    </source>
</evidence>
<gene>
    <name evidence="13" type="ORF">HF521_017789</name>
</gene>
<evidence type="ECO:0000256" key="8">
    <source>
        <dbReference type="SAM" id="Phobius"/>
    </source>
</evidence>
<evidence type="ECO:0000256" key="9">
    <source>
        <dbReference type="SAM" id="SignalP"/>
    </source>
</evidence>
<evidence type="ECO:0000313" key="13">
    <source>
        <dbReference type="EMBL" id="KAF7708732.1"/>
    </source>
</evidence>
<dbReference type="InterPro" id="IPR036609">
    <property type="entry name" value="LCCL_sf"/>
</dbReference>
<feature type="disulfide bond" evidence="7">
    <location>
        <begin position="38"/>
        <end position="65"/>
    </location>
</feature>
<sequence>MKAQFGIIWDAVRVLTALWSVFIVHTVLLVHAQDGDGCGHTILGPMSGTVASRNYPGTYPNHTQCMWSLKVPTGYTLNLIFGDFDLEWSKDCKAGSLTITEKSKAFTLGPLCRHLVASEKNMFLNSSEVTLHFVSGTHRSGRGFLLSYSTNQHPDLISCLHRGSHFTSQQIRAFCPGGCKDVAGEIWGQHGQGYRDTSVLCKAAVHAGVITDSLGGIINVTQQRGITLYESSFANGVLSRTGSLSDKRLVFSRACDSVLAVMTYNASSMSEDVDSPNWIPENGVSTVQFVKWHTSIADQQPWLELELFNRSSVTGIITEGVSKSFIKTYTIKFSKDRKTWKMYKDATSKEKKVFEASSDGQNTFNSLFPPITARYLQIWPQLWHSRVSVQVQVLGCPLSAFRPRSNIGGSSALNPVPTETVLLSEFSTESPVVIHSSQSSNLLVILVVGLVLCLALCVWCLLAVLLWRRRKKGAPMKKSCLNKGCQSVHGTKLPYTESELVSYPLARNIHDSLPNPPLNDYAEPDVLAGGQKVGVTFRPPLDQGYTVPFSINHYDTPNQLPEYAEPLRLEPEYATPFNEPVVDPSIPTQLKTLQNLSHLHTAAPGTLQYDCPSHRRLSNGYCTPFSNGAANYKQPQPVDLVVPHTYHKPL</sequence>
<evidence type="ECO:0000259" key="11">
    <source>
        <dbReference type="PROSITE" id="PS50022"/>
    </source>
</evidence>
<dbReference type="InterPro" id="IPR008979">
    <property type="entry name" value="Galactose-bd-like_sf"/>
</dbReference>
<evidence type="ECO:0000256" key="5">
    <source>
        <dbReference type="ARBA" id="ARBA00023136"/>
    </source>
</evidence>
<dbReference type="PANTHER" id="PTHR46806">
    <property type="entry name" value="F5/8 TYPE C DOMAIN-CONTAINING PROTEIN"/>
    <property type="match status" value="1"/>
</dbReference>
<dbReference type="Gene3D" id="2.60.120.260">
    <property type="entry name" value="Galactose-binding domain-like"/>
    <property type="match status" value="1"/>
</dbReference>
<keyword evidence="5 8" id="KW-0472">Membrane</keyword>
<protein>
    <recommendedName>
        <fullName evidence="15">Discoidin, CUB and LCCL domain-containing protein 1-like</fullName>
    </recommendedName>
</protein>
<dbReference type="AlphaFoldDB" id="A0A8T0BN69"/>
<dbReference type="GO" id="GO:0038023">
    <property type="term" value="F:signaling receptor activity"/>
    <property type="evidence" value="ECO:0007669"/>
    <property type="project" value="TreeGrafter"/>
</dbReference>
<dbReference type="EMBL" id="JABFDY010000004">
    <property type="protein sequence ID" value="KAF7708732.1"/>
    <property type="molecule type" value="Genomic_DNA"/>
</dbReference>
<feature type="domain" description="LCCL" evidence="12">
    <location>
        <begin position="153"/>
        <end position="249"/>
    </location>
</feature>
<dbReference type="Proteomes" id="UP000606274">
    <property type="component" value="Unassembled WGS sequence"/>
</dbReference>